<proteinExistence type="predicted"/>
<keyword evidence="1" id="KW-0472">Membrane</keyword>
<evidence type="ECO:0000313" key="3">
    <source>
        <dbReference type="Proteomes" id="UP000005387"/>
    </source>
</evidence>
<name>E0I6A6_9BACL</name>
<keyword evidence="1" id="KW-0812">Transmembrane</keyword>
<evidence type="ECO:0000256" key="1">
    <source>
        <dbReference type="SAM" id="Phobius"/>
    </source>
</evidence>
<sequence length="102" mass="10876">MEWVIGLLAIAGAVLIGWIHGMSRLAARLADGAAAVSLVVASSVLGAATFRTIRNDTVFMTEIHSILLSPAMLICTAYLTLHWIARLGTPAFISRNTNKPES</sequence>
<dbReference type="STRING" id="717606.PaecuDRAFT_1178"/>
<keyword evidence="3" id="KW-1185">Reference proteome</keyword>
<gene>
    <name evidence="2" type="ORF">PaecuDRAFT_1178</name>
</gene>
<dbReference type="Proteomes" id="UP000005387">
    <property type="component" value="Unassembled WGS sequence"/>
</dbReference>
<dbReference type="eggNOG" id="ENOG50307I0">
    <property type="taxonomic scope" value="Bacteria"/>
</dbReference>
<organism evidence="2 3">
    <name type="scientific">Paenibacillus curdlanolyticus YK9</name>
    <dbReference type="NCBI Taxonomy" id="717606"/>
    <lineage>
        <taxon>Bacteria</taxon>
        <taxon>Bacillati</taxon>
        <taxon>Bacillota</taxon>
        <taxon>Bacilli</taxon>
        <taxon>Bacillales</taxon>
        <taxon>Paenibacillaceae</taxon>
        <taxon>Paenibacillus</taxon>
    </lineage>
</organism>
<feature type="transmembrane region" description="Helical" evidence="1">
    <location>
        <begin position="33"/>
        <end position="53"/>
    </location>
</feature>
<feature type="transmembrane region" description="Helical" evidence="1">
    <location>
        <begin position="65"/>
        <end position="85"/>
    </location>
</feature>
<dbReference type="AlphaFoldDB" id="E0I6A6"/>
<dbReference type="EMBL" id="AEDD01000003">
    <property type="protein sequence ID" value="EFM11572.1"/>
    <property type="molecule type" value="Genomic_DNA"/>
</dbReference>
<keyword evidence="1" id="KW-1133">Transmembrane helix</keyword>
<reference evidence="2 3" key="1">
    <citation type="submission" date="2010-07" db="EMBL/GenBank/DDBJ databases">
        <title>The draft genome of Paenibacillus curdlanolyticus YK9.</title>
        <authorList>
            <consortium name="US DOE Joint Genome Institute (JGI-PGF)"/>
            <person name="Lucas S."/>
            <person name="Copeland A."/>
            <person name="Lapidus A."/>
            <person name="Cheng J.-F."/>
            <person name="Bruce D."/>
            <person name="Goodwin L."/>
            <person name="Pitluck S."/>
            <person name="Land M.L."/>
            <person name="Hauser L."/>
            <person name="Chang Y.-J."/>
            <person name="Jeffries C."/>
            <person name="Anderson I.J."/>
            <person name="Johnson E."/>
            <person name="Loganathan U."/>
            <person name="Mulhopadhyay B."/>
            <person name="Kyrpides N."/>
            <person name="Woyke T.J."/>
        </authorList>
    </citation>
    <scope>NUCLEOTIDE SEQUENCE [LARGE SCALE GENOMIC DNA]</scope>
    <source>
        <strain evidence="2 3">YK9</strain>
    </source>
</reference>
<evidence type="ECO:0000313" key="2">
    <source>
        <dbReference type="EMBL" id="EFM11572.1"/>
    </source>
</evidence>
<protein>
    <submittedName>
        <fullName evidence="2">Uncharacterized protein</fullName>
    </submittedName>
</protein>
<feature type="transmembrane region" description="Helical" evidence="1">
    <location>
        <begin position="7"/>
        <end position="27"/>
    </location>
</feature>
<accession>E0I6A6</accession>
<dbReference type="RefSeq" id="WP_006037193.1">
    <property type="nucleotide sequence ID" value="NZ_AEDD01000003.1"/>
</dbReference>
<dbReference type="OrthoDB" id="2382012at2"/>